<organism evidence="2 3">
    <name type="scientific">Dreissena polymorpha</name>
    <name type="common">Zebra mussel</name>
    <name type="synonym">Mytilus polymorpha</name>
    <dbReference type="NCBI Taxonomy" id="45954"/>
    <lineage>
        <taxon>Eukaryota</taxon>
        <taxon>Metazoa</taxon>
        <taxon>Spiralia</taxon>
        <taxon>Lophotrochozoa</taxon>
        <taxon>Mollusca</taxon>
        <taxon>Bivalvia</taxon>
        <taxon>Autobranchia</taxon>
        <taxon>Heteroconchia</taxon>
        <taxon>Euheterodonta</taxon>
        <taxon>Imparidentia</taxon>
        <taxon>Neoheterodontei</taxon>
        <taxon>Myida</taxon>
        <taxon>Dreissenoidea</taxon>
        <taxon>Dreissenidae</taxon>
        <taxon>Dreissena</taxon>
    </lineage>
</organism>
<feature type="chain" id="PRO_5038854827" evidence="1">
    <location>
        <begin position="20"/>
        <end position="156"/>
    </location>
</feature>
<evidence type="ECO:0000313" key="2">
    <source>
        <dbReference type="EMBL" id="KAH3850106.1"/>
    </source>
</evidence>
<keyword evidence="1" id="KW-0732">Signal</keyword>
<feature type="signal peptide" evidence="1">
    <location>
        <begin position="1"/>
        <end position="19"/>
    </location>
</feature>
<evidence type="ECO:0000313" key="3">
    <source>
        <dbReference type="Proteomes" id="UP000828390"/>
    </source>
</evidence>
<name>A0A9D4L429_DREPO</name>
<protein>
    <submittedName>
        <fullName evidence="2">Uncharacterized protein</fullName>
    </submittedName>
</protein>
<dbReference type="AlphaFoldDB" id="A0A9D4L429"/>
<dbReference type="Proteomes" id="UP000828390">
    <property type="component" value="Unassembled WGS sequence"/>
</dbReference>
<keyword evidence="3" id="KW-1185">Reference proteome</keyword>
<reference evidence="2" key="1">
    <citation type="journal article" date="2019" name="bioRxiv">
        <title>The Genome of the Zebra Mussel, Dreissena polymorpha: A Resource for Invasive Species Research.</title>
        <authorList>
            <person name="McCartney M.A."/>
            <person name="Auch B."/>
            <person name="Kono T."/>
            <person name="Mallez S."/>
            <person name="Zhang Y."/>
            <person name="Obille A."/>
            <person name="Becker A."/>
            <person name="Abrahante J.E."/>
            <person name="Garbe J."/>
            <person name="Badalamenti J.P."/>
            <person name="Herman A."/>
            <person name="Mangelson H."/>
            <person name="Liachko I."/>
            <person name="Sullivan S."/>
            <person name="Sone E.D."/>
            <person name="Koren S."/>
            <person name="Silverstein K.A.T."/>
            <person name="Beckman K.B."/>
            <person name="Gohl D.M."/>
        </authorList>
    </citation>
    <scope>NUCLEOTIDE SEQUENCE</scope>
    <source>
        <strain evidence="2">Duluth1</strain>
        <tissue evidence="2">Whole animal</tissue>
    </source>
</reference>
<proteinExistence type="predicted"/>
<accession>A0A9D4L429</accession>
<reference evidence="2" key="2">
    <citation type="submission" date="2020-11" db="EMBL/GenBank/DDBJ databases">
        <authorList>
            <person name="McCartney M.A."/>
            <person name="Auch B."/>
            <person name="Kono T."/>
            <person name="Mallez S."/>
            <person name="Becker A."/>
            <person name="Gohl D.M."/>
            <person name="Silverstein K.A.T."/>
            <person name="Koren S."/>
            <person name="Bechman K.B."/>
            <person name="Herman A."/>
            <person name="Abrahante J.E."/>
            <person name="Garbe J."/>
        </authorList>
    </citation>
    <scope>NUCLEOTIDE SEQUENCE</scope>
    <source>
        <strain evidence="2">Duluth1</strain>
        <tissue evidence="2">Whole animal</tissue>
    </source>
</reference>
<comment type="caution">
    <text evidence="2">The sequence shown here is derived from an EMBL/GenBank/DDBJ whole genome shotgun (WGS) entry which is preliminary data.</text>
</comment>
<sequence length="156" mass="17439">MGIIAVLVFALINCNYVLSLTIYNVTACRESSNLCAELHLDKCSNNSMMYLSEMKYGRKNEPDIISCNETEQACFKDGVGCCSNSGRDCFNNYTARNAYDIYKMCSGKSECVSRAAGHVVHCFDKYAWTTYSTIWHSCISVSDVIRFCDDAVTSTK</sequence>
<dbReference type="EMBL" id="JAIWYP010000003">
    <property type="protein sequence ID" value="KAH3850106.1"/>
    <property type="molecule type" value="Genomic_DNA"/>
</dbReference>
<evidence type="ECO:0000256" key="1">
    <source>
        <dbReference type="SAM" id="SignalP"/>
    </source>
</evidence>
<gene>
    <name evidence="2" type="ORF">DPMN_092512</name>
</gene>